<proteinExistence type="inferred from homology"/>
<evidence type="ECO:0000259" key="7">
    <source>
        <dbReference type="Pfam" id="PF00248"/>
    </source>
</evidence>
<accession>A0A078AWC0</accession>
<feature type="site" description="Lowers pKa of active site Tyr" evidence="6">
    <location>
        <position position="94"/>
    </location>
</feature>
<feature type="active site" description="Proton donor" evidence="4">
    <location>
        <position position="65"/>
    </location>
</feature>
<dbReference type="PROSITE" id="PS00798">
    <property type="entry name" value="ALDOKETO_REDUCTASE_1"/>
    <property type="match status" value="1"/>
</dbReference>
<dbReference type="SUPFAM" id="SSF51430">
    <property type="entry name" value="NAD(P)-linked oxidoreductase"/>
    <property type="match status" value="1"/>
</dbReference>
<feature type="domain" description="NADP-dependent oxidoreductase" evidence="7">
    <location>
        <begin position="31"/>
        <end position="287"/>
    </location>
</feature>
<dbReference type="InParanoid" id="A0A078AWC0"/>
<organism evidence="8 9">
    <name type="scientific">Stylonychia lemnae</name>
    <name type="common">Ciliate</name>
    <dbReference type="NCBI Taxonomy" id="5949"/>
    <lineage>
        <taxon>Eukaryota</taxon>
        <taxon>Sar</taxon>
        <taxon>Alveolata</taxon>
        <taxon>Ciliophora</taxon>
        <taxon>Intramacronucleata</taxon>
        <taxon>Spirotrichea</taxon>
        <taxon>Stichotrichia</taxon>
        <taxon>Sporadotrichida</taxon>
        <taxon>Oxytrichidae</taxon>
        <taxon>Stylonychinae</taxon>
        <taxon>Stylonychia</taxon>
    </lineage>
</organism>
<evidence type="ECO:0000256" key="4">
    <source>
        <dbReference type="PIRSR" id="PIRSR000097-1"/>
    </source>
</evidence>
<dbReference type="OrthoDB" id="416253at2759"/>
<dbReference type="InterPro" id="IPR023210">
    <property type="entry name" value="NADP_OxRdtase_dom"/>
</dbReference>
<dbReference type="AlphaFoldDB" id="A0A078AWC0"/>
<dbReference type="OMA" id="HWPMAYQ"/>
<dbReference type="PANTHER" id="PTHR43827">
    <property type="entry name" value="2,5-DIKETO-D-GLUCONIC ACID REDUCTASE"/>
    <property type="match status" value="1"/>
</dbReference>
<keyword evidence="2" id="KW-0521">NADP</keyword>
<keyword evidence="9" id="KW-1185">Reference proteome</keyword>
<dbReference type="PRINTS" id="PR00069">
    <property type="entry name" value="ALDKETRDTASE"/>
</dbReference>
<dbReference type="Proteomes" id="UP000039865">
    <property type="component" value="Unassembled WGS sequence"/>
</dbReference>
<sequence>MQEDLTNNSTENSPIYNQSVLLLDGRSIPQIGMGTWKIPDQESMDKAIDAALEVGYRHFDSAESYENEEMLGIALKKGFEKYGLKREDIWITSKIAAWRMDYENAKDSIETSVKLIDCGYLDLSLIHWPTSICGEAGEIGRLETWKGMVEMKQKGLVKSLGISNFLTRHIEQMLSQVGDEKPVINQIEIHPLYIDEETIKTCQHYGIALTAYAPLATFDEKLMKNENVLKLAEKYGKSANQIALRWGIQRGFIVIPKASSKEHLLSNISIGDFSLTEEEVQLIDQLNIMFKTDWDPKDEP</sequence>
<dbReference type="InterPro" id="IPR036812">
    <property type="entry name" value="NAD(P)_OxRdtase_dom_sf"/>
</dbReference>
<keyword evidence="3" id="KW-0560">Oxidoreductase</keyword>
<feature type="binding site" evidence="5">
    <location>
        <position position="127"/>
    </location>
    <ligand>
        <name>substrate</name>
    </ligand>
</feature>
<evidence type="ECO:0000256" key="3">
    <source>
        <dbReference type="ARBA" id="ARBA00023002"/>
    </source>
</evidence>
<dbReference type="Gene3D" id="3.20.20.100">
    <property type="entry name" value="NADP-dependent oxidoreductase domain"/>
    <property type="match status" value="1"/>
</dbReference>
<evidence type="ECO:0000256" key="1">
    <source>
        <dbReference type="ARBA" id="ARBA00007905"/>
    </source>
</evidence>
<dbReference type="CDD" id="cd19071">
    <property type="entry name" value="AKR_AKR1-5-like"/>
    <property type="match status" value="1"/>
</dbReference>
<dbReference type="PROSITE" id="PS00062">
    <property type="entry name" value="ALDOKETO_REDUCTASE_2"/>
    <property type="match status" value="1"/>
</dbReference>
<dbReference type="EMBL" id="CCKQ01013435">
    <property type="protein sequence ID" value="CDW85098.1"/>
    <property type="molecule type" value="Genomic_DNA"/>
</dbReference>
<reference evidence="8 9" key="1">
    <citation type="submission" date="2014-06" db="EMBL/GenBank/DDBJ databases">
        <authorList>
            <person name="Swart Estienne"/>
        </authorList>
    </citation>
    <scope>NUCLEOTIDE SEQUENCE [LARGE SCALE GENOMIC DNA]</scope>
    <source>
        <strain evidence="8 9">130c</strain>
    </source>
</reference>
<evidence type="ECO:0000313" key="9">
    <source>
        <dbReference type="Proteomes" id="UP000039865"/>
    </source>
</evidence>
<comment type="similarity">
    <text evidence="1">Belongs to the aldo/keto reductase family.</text>
</comment>
<dbReference type="GO" id="GO:0016616">
    <property type="term" value="F:oxidoreductase activity, acting on the CH-OH group of donors, NAD or NADP as acceptor"/>
    <property type="evidence" value="ECO:0007669"/>
    <property type="project" value="UniProtKB-ARBA"/>
</dbReference>
<dbReference type="InterPro" id="IPR018170">
    <property type="entry name" value="Aldo/ket_reductase_CS"/>
</dbReference>
<evidence type="ECO:0000256" key="5">
    <source>
        <dbReference type="PIRSR" id="PIRSR000097-2"/>
    </source>
</evidence>
<evidence type="ECO:0000256" key="2">
    <source>
        <dbReference type="ARBA" id="ARBA00022857"/>
    </source>
</evidence>
<evidence type="ECO:0000313" key="8">
    <source>
        <dbReference type="EMBL" id="CDW85098.1"/>
    </source>
</evidence>
<evidence type="ECO:0000256" key="6">
    <source>
        <dbReference type="PIRSR" id="PIRSR000097-3"/>
    </source>
</evidence>
<dbReference type="PIRSF" id="PIRSF000097">
    <property type="entry name" value="AKR"/>
    <property type="match status" value="1"/>
</dbReference>
<gene>
    <name evidence="8" type="primary">Contig11083.g11848</name>
    <name evidence="8" type="ORF">STYLEM_14168</name>
</gene>
<dbReference type="PANTHER" id="PTHR43827:SF3">
    <property type="entry name" value="NADP-DEPENDENT OXIDOREDUCTASE DOMAIN-CONTAINING PROTEIN"/>
    <property type="match status" value="1"/>
</dbReference>
<protein>
    <submittedName>
        <fullName evidence="8">Aldo keto reductase family protein</fullName>
    </submittedName>
</protein>
<name>A0A078AWC0_STYLE</name>
<dbReference type="FunFam" id="3.20.20.100:FF:000002">
    <property type="entry name" value="2,5-diketo-D-gluconic acid reductase A"/>
    <property type="match status" value="1"/>
</dbReference>
<dbReference type="Pfam" id="PF00248">
    <property type="entry name" value="Aldo_ket_red"/>
    <property type="match status" value="1"/>
</dbReference>
<dbReference type="InterPro" id="IPR020471">
    <property type="entry name" value="AKR"/>
</dbReference>